<dbReference type="InterPro" id="IPR050090">
    <property type="entry name" value="Tyrosine_recombinase_XerCD"/>
</dbReference>
<keyword evidence="9 10" id="KW-0131">Cell cycle</keyword>
<keyword evidence="5 10" id="KW-0159">Chromosome partition</keyword>
<feature type="domain" description="Core-binding (CB)" evidence="12">
    <location>
        <begin position="1"/>
        <end position="84"/>
    </location>
</feature>
<dbReference type="GO" id="GO:0006313">
    <property type="term" value="P:DNA transposition"/>
    <property type="evidence" value="ECO:0007669"/>
    <property type="project" value="UniProtKB-UniRule"/>
</dbReference>
<comment type="caution">
    <text evidence="13">The sequence shown here is derived from an EMBL/GenBank/DDBJ whole genome shotgun (WGS) entry which is preliminary data.</text>
</comment>
<dbReference type="InterPro" id="IPR011932">
    <property type="entry name" value="Recomb_XerD"/>
</dbReference>
<evidence type="ECO:0000256" key="5">
    <source>
        <dbReference type="ARBA" id="ARBA00022829"/>
    </source>
</evidence>
<organism evidence="13 14">
    <name type="scientific">bacterium (Candidatus Ratteibacteria) CG01_land_8_20_14_3_00_40_19</name>
    <dbReference type="NCBI Taxonomy" id="2014290"/>
    <lineage>
        <taxon>Bacteria</taxon>
        <taxon>Candidatus Ratteibacteria</taxon>
    </lineage>
</organism>
<reference evidence="14" key="1">
    <citation type="submission" date="2017-09" db="EMBL/GenBank/DDBJ databases">
        <title>Depth-based differentiation of microbial function through sediment-hosted aquifers and enrichment of novel symbionts in the deep terrestrial subsurface.</title>
        <authorList>
            <person name="Probst A.J."/>
            <person name="Ladd B."/>
            <person name="Jarett J.K."/>
            <person name="Geller-Mcgrath D.E."/>
            <person name="Sieber C.M.K."/>
            <person name="Emerson J.B."/>
            <person name="Anantharaman K."/>
            <person name="Thomas B.C."/>
            <person name="Malmstrom R."/>
            <person name="Stieglmeier M."/>
            <person name="Klingl A."/>
            <person name="Woyke T."/>
            <person name="Ryan C.M."/>
            <person name="Banfield J.F."/>
        </authorList>
    </citation>
    <scope>NUCLEOTIDE SEQUENCE [LARGE SCALE GENOMIC DNA]</scope>
</reference>
<dbReference type="GO" id="GO:0005737">
    <property type="term" value="C:cytoplasm"/>
    <property type="evidence" value="ECO:0007669"/>
    <property type="project" value="UniProtKB-SubCell"/>
</dbReference>
<dbReference type="GO" id="GO:0003677">
    <property type="term" value="F:DNA binding"/>
    <property type="evidence" value="ECO:0007669"/>
    <property type="project" value="UniProtKB-UniRule"/>
</dbReference>
<dbReference type="InterPro" id="IPR002104">
    <property type="entry name" value="Integrase_catalytic"/>
</dbReference>
<name>A0A2M7E754_9BACT</name>
<dbReference type="InterPro" id="IPR023009">
    <property type="entry name" value="Tyrosine_recombinase_XerC/XerD"/>
</dbReference>
<protein>
    <recommendedName>
        <fullName evidence="10">Tyrosine recombinase XerC</fullName>
    </recommendedName>
</protein>
<evidence type="ECO:0000256" key="6">
    <source>
        <dbReference type="ARBA" id="ARBA00022908"/>
    </source>
</evidence>
<dbReference type="PANTHER" id="PTHR30349">
    <property type="entry name" value="PHAGE INTEGRASE-RELATED"/>
    <property type="match status" value="1"/>
</dbReference>
<feature type="active site" evidence="10">
    <location>
        <position position="241"/>
    </location>
</feature>
<evidence type="ECO:0000313" key="13">
    <source>
        <dbReference type="EMBL" id="PIV63566.1"/>
    </source>
</evidence>
<dbReference type="InterPro" id="IPR011010">
    <property type="entry name" value="DNA_brk_join_enz"/>
</dbReference>
<dbReference type="Gene3D" id="1.10.443.10">
    <property type="entry name" value="Intergrase catalytic core"/>
    <property type="match status" value="1"/>
</dbReference>
<dbReference type="NCBIfam" id="NF040815">
    <property type="entry name" value="recomb_XerA_Arch"/>
    <property type="match status" value="1"/>
</dbReference>
<dbReference type="HAMAP" id="MF_01808">
    <property type="entry name" value="Recomb_XerC_XerD"/>
    <property type="match status" value="1"/>
</dbReference>
<evidence type="ECO:0000256" key="3">
    <source>
        <dbReference type="ARBA" id="ARBA00022490"/>
    </source>
</evidence>
<dbReference type="Pfam" id="PF02899">
    <property type="entry name" value="Phage_int_SAM_1"/>
    <property type="match status" value="1"/>
</dbReference>
<evidence type="ECO:0000256" key="10">
    <source>
        <dbReference type="HAMAP-Rule" id="MF_01808"/>
    </source>
</evidence>
<dbReference type="EMBL" id="PETL01000323">
    <property type="protein sequence ID" value="PIV63566.1"/>
    <property type="molecule type" value="Genomic_DNA"/>
</dbReference>
<dbReference type="CDD" id="cd00798">
    <property type="entry name" value="INT_XerDC_C"/>
    <property type="match status" value="1"/>
</dbReference>
<dbReference type="GO" id="GO:0009037">
    <property type="term" value="F:tyrosine-based site-specific recombinase activity"/>
    <property type="evidence" value="ECO:0007669"/>
    <property type="project" value="UniProtKB-UniRule"/>
</dbReference>
<accession>A0A2M7E754</accession>
<sequence length="295" mass="34201">MQDKIKEFFNYLKIERGLSANTVVSYGYDLSKYKKFLEKKGISFKRISEDSFFSFLEELKKESLSEVSISRTLAAIKSFYKFLFSEDYISSNPLINVASPKLWKKLPAVLSKKEVEDLLSLFEKRKDLFAARNLTILELLYATGMRASEIVNLKVSDLHLEGSYVRIIGKGRKERIVPFGDTAKTILSSYLKYWRERFIRKDRPTNILFLTRLGKGLSRQILWKMVKKYGTLTGLSKIKPHTLRHSFATHLLEGGADLRAIQELLGHSSISTTQIYTHIEKSRLKEIHHRYHPRG</sequence>
<dbReference type="Pfam" id="PF00589">
    <property type="entry name" value="Phage_integrase"/>
    <property type="match status" value="1"/>
</dbReference>
<dbReference type="NCBIfam" id="NF001399">
    <property type="entry name" value="PRK00283.1"/>
    <property type="match status" value="1"/>
</dbReference>
<feature type="active site" evidence="10">
    <location>
        <position position="244"/>
    </location>
</feature>
<dbReference type="InterPro" id="IPR004107">
    <property type="entry name" value="Integrase_SAM-like_N"/>
</dbReference>
<evidence type="ECO:0000256" key="8">
    <source>
        <dbReference type="ARBA" id="ARBA00023172"/>
    </source>
</evidence>
<dbReference type="GO" id="GO:0051301">
    <property type="term" value="P:cell division"/>
    <property type="evidence" value="ECO:0007669"/>
    <property type="project" value="UniProtKB-KW"/>
</dbReference>
<comment type="similarity">
    <text evidence="10">Belongs to the 'phage' integrase family. XerC subfamily.</text>
</comment>
<dbReference type="PROSITE" id="PS51898">
    <property type="entry name" value="TYR_RECOMBINASE"/>
    <property type="match status" value="1"/>
</dbReference>
<dbReference type="AlphaFoldDB" id="A0A2M7E754"/>
<evidence type="ECO:0000256" key="4">
    <source>
        <dbReference type="ARBA" id="ARBA00022618"/>
    </source>
</evidence>
<evidence type="ECO:0000256" key="2">
    <source>
        <dbReference type="ARBA" id="ARBA00010450"/>
    </source>
</evidence>
<keyword evidence="4 10" id="KW-0132">Cell division</keyword>
<keyword evidence="8 10" id="KW-0233">DNA recombination</keyword>
<comment type="subunit">
    <text evidence="10">Forms a cyclic heterotetrameric complex composed of two molecules of XerC and two molecules of XerD.</text>
</comment>
<evidence type="ECO:0000256" key="9">
    <source>
        <dbReference type="ARBA" id="ARBA00023306"/>
    </source>
</evidence>
<dbReference type="Gene3D" id="1.10.150.130">
    <property type="match status" value="1"/>
</dbReference>
<feature type="active site" evidence="10">
    <location>
        <position position="267"/>
    </location>
</feature>
<dbReference type="NCBIfam" id="TIGR02225">
    <property type="entry name" value="recomb_XerD"/>
    <property type="match status" value="1"/>
</dbReference>
<evidence type="ECO:0000259" key="12">
    <source>
        <dbReference type="PROSITE" id="PS51900"/>
    </source>
</evidence>
<evidence type="ECO:0000256" key="1">
    <source>
        <dbReference type="ARBA" id="ARBA00004496"/>
    </source>
</evidence>
<dbReference type="Proteomes" id="UP000228886">
    <property type="component" value="Unassembled WGS sequence"/>
</dbReference>
<dbReference type="SUPFAM" id="SSF56349">
    <property type="entry name" value="DNA breaking-rejoining enzymes"/>
    <property type="match status" value="1"/>
</dbReference>
<feature type="domain" description="Tyr recombinase" evidence="11">
    <location>
        <begin position="105"/>
        <end position="289"/>
    </location>
</feature>
<proteinExistence type="inferred from homology"/>
<evidence type="ECO:0000313" key="14">
    <source>
        <dbReference type="Proteomes" id="UP000228886"/>
    </source>
</evidence>
<dbReference type="InterPro" id="IPR010998">
    <property type="entry name" value="Integrase_recombinase_N"/>
</dbReference>
<gene>
    <name evidence="10" type="primary">xerC</name>
    <name evidence="13" type="ORF">COS11_06690</name>
</gene>
<keyword evidence="6 10" id="KW-0229">DNA integration</keyword>
<dbReference type="PROSITE" id="PS51900">
    <property type="entry name" value="CB"/>
    <property type="match status" value="1"/>
</dbReference>
<comment type="subcellular location">
    <subcellularLocation>
        <location evidence="1 10">Cytoplasm</location>
    </subcellularLocation>
</comment>
<feature type="active site" description="O-(3'-phospho-DNA)-tyrosine intermediate" evidence="10">
    <location>
        <position position="276"/>
    </location>
</feature>
<feature type="active site" evidence="10">
    <location>
        <position position="170"/>
    </location>
</feature>
<dbReference type="PANTHER" id="PTHR30349:SF81">
    <property type="entry name" value="TYROSINE RECOMBINASE XERC"/>
    <property type="match status" value="1"/>
</dbReference>
<comment type="similarity">
    <text evidence="2">Belongs to the 'phage' integrase family. XerD subfamily.</text>
</comment>
<evidence type="ECO:0000256" key="7">
    <source>
        <dbReference type="ARBA" id="ARBA00023125"/>
    </source>
</evidence>
<dbReference type="InterPro" id="IPR044068">
    <property type="entry name" value="CB"/>
</dbReference>
<keyword evidence="3 10" id="KW-0963">Cytoplasm</keyword>
<comment type="function">
    <text evidence="10">Site-specific tyrosine recombinase, which acts by catalyzing the cutting and rejoining of the recombining DNA molecules. The XerC-XerD complex is essential to convert dimers of the bacterial chromosome into monomers to permit their segregation at cell division. It also contributes to the segregational stability of plasmids.</text>
</comment>
<evidence type="ECO:0000259" key="11">
    <source>
        <dbReference type="PROSITE" id="PS51898"/>
    </source>
</evidence>
<feature type="active site" evidence="10">
    <location>
        <position position="146"/>
    </location>
</feature>
<dbReference type="GO" id="GO:0007059">
    <property type="term" value="P:chromosome segregation"/>
    <property type="evidence" value="ECO:0007669"/>
    <property type="project" value="UniProtKB-UniRule"/>
</dbReference>
<keyword evidence="7 10" id="KW-0238">DNA-binding</keyword>
<dbReference type="InterPro" id="IPR013762">
    <property type="entry name" value="Integrase-like_cat_sf"/>
</dbReference>